<name>A0A0D2P6L1_HYPSF</name>
<gene>
    <name evidence="3" type="ORF">HYPSUDRAFT_86236</name>
</gene>
<feature type="compositionally biased region" description="Basic and acidic residues" evidence="1">
    <location>
        <begin position="53"/>
        <end position="62"/>
    </location>
</feature>
<keyword evidence="2" id="KW-0472">Membrane</keyword>
<keyword evidence="4" id="KW-1185">Reference proteome</keyword>
<keyword evidence="2" id="KW-1133">Transmembrane helix</keyword>
<proteinExistence type="predicted"/>
<protein>
    <submittedName>
        <fullName evidence="3">Uncharacterized protein</fullName>
    </submittedName>
</protein>
<evidence type="ECO:0000313" key="4">
    <source>
        <dbReference type="Proteomes" id="UP000054270"/>
    </source>
</evidence>
<dbReference type="EMBL" id="KN817538">
    <property type="protein sequence ID" value="KJA24286.1"/>
    <property type="molecule type" value="Genomic_DNA"/>
</dbReference>
<feature type="compositionally biased region" description="Acidic residues" evidence="1">
    <location>
        <begin position="96"/>
        <end position="112"/>
    </location>
</feature>
<dbReference type="AlphaFoldDB" id="A0A0D2P6L1"/>
<feature type="compositionally biased region" description="Polar residues" evidence="1">
    <location>
        <begin position="148"/>
        <end position="165"/>
    </location>
</feature>
<reference evidence="4" key="1">
    <citation type="submission" date="2014-04" db="EMBL/GenBank/DDBJ databases">
        <title>Evolutionary Origins and Diversification of the Mycorrhizal Mutualists.</title>
        <authorList>
            <consortium name="DOE Joint Genome Institute"/>
            <consortium name="Mycorrhizal Genomics Consortium"/>
            <person name="Kohler A."/>
            <person name="Kuo A."/>
            <person name="Nagy L.G."/>
            <person name="Floudas D."/>
            <person name="Copeland A."/>
            <person name="Barry K.W."/>
            <person name="Cichocki N."/>
            <person name="Veneault-Fourrey C."/>
            <person name="LaButti K."/>
            <person name="Lindquist E.A."/>
            <person name="Lipzen A."/>
            <person name="Lundell T."/>
            <person name="Morin E."/>
            <person name="Murat C."/>
            <person name="Riley R."/>
            <person name="Ohm R."/>
            <person name="Sun H."/>
            <person name="Tunlid A."/>
            <person name="Henrissat B."/>
            <person name="Grigoriev I.V."/>
            <person name="Hibbett D.S."/>
            <person name="Martin F."/>
        </authorList>
    </citation>
    <scope>NUCLEOTIDE SEQUENCE [LARGE SCALE GENOMIC DNA]</scope>
    <source>
        <strain evidence="4">FD-334 SS-4</strain>
    </source>
</reference>
<dbReference type="Proteomes" id="UP000054270">
    <property type="component" value="Unassembled WGS sequence"/>
</dbReference>
<feature type="region of interest" description="Disordered" evidence="1">
    <location>
        <begin position="51"/>
        <end position="165"/>
    </location>
</feature>
<evidence type="ECO:0000313" key="3">
    <source>
        <dbReference type="EMBL" id="KJA24286.1"/>
    </source>
</evidence>
<feature type="compositionally biased region" description="Basic and acidic residues" evidence="1">
    <location>
        <begin position="81"/>
        <end position="91"/>
    </location>
</feature>
<keyword evidence="2" id="KW-0812">Transmembrane</keyword>
<organism evidence="3 4">
    <name type="scientific">Hypholoma sublateritium (strain FD-334 SS-4)</name>
    <dbReference type="NCBI Taxonomy" id="945553"/>
    <lineage>
        <taxon>Eukaryota</taxon>
        <taxon>Fungi</taxon>
        <taxon>Dikarya</taxon>
        <taxon>Basidiomycota</taxon>
        <taxon>Agaricomycotina</taxon>
        <taxon>Agaricomycetes</taxon>
        <taxon>Agaricomycetidae</taxon>
        <taxon>Agaricales</taxon>
        <taxon>Agaricineae</taxon>
        <taxon>Strophariaceae</taxon>
        <taxon>Hypholoma</taxon>
    </lineage>
</organism>
<accession>A0A0D2P6L1</accession>
<sequence length="165" mass="18466">MHLGADLNMSFISPSSGHLGVAWEVAVVSAFIAVIIAVISVVVFQVRRRKRTEHALQKEQTTRPRRRKPTSKTNLPEEAVATERDLEKGENVDQTEGLEDIKTDEETEDDSVSDPRPKKKRSARSSRLGTKLKSNTKHTRRKGDTKTPARSTNGDLSSSPSDYYY</sequence>
<feature type="transmembrane region" description="Helical" evidence="2">
    <location>
        <begin position="20"/>
        <end position="44"/>
    </location>
</feature>
<evidence type="ECO:0000256" key="1">
    <source>
        <dbReference type="SAM" id="MobiDB-lite"/>
    </source>
</evidence>
<evidence type="ECO:0000256" key="2">
    <source>
        <dbReference type="SAM" id="Phobius"/>
    </source>
</evidence>